<dbReference type="EMBL" id="FZNY01000005">
    <property type="protein sequence ID" value="SNR99523.1"/>
    <property type="molecule type" value="Genomic_DNA"/>
</dbReference>
<name>A0A239AX33_9FLAO</name>
<dbReference type="AlphaFoldDB" id="A0A239AX33"/>
<dbReference type="RefSeq" id="WP_089372414.1">
    <property type="nucleotide sequence ID" value="NZ_BMEP01000006.1"/>
</dbReference>
<organism evidence="1 2">
    <name type="scientific">Dokdonia pacifica</name>
    <dbReference type="NCBI Taxonomy" id="1627892"/>
    <lineage>
        <taxon>Bacteria</taxon>
        <taxon>Pseudomonadati</taxon>
        <taxon>Bacteroidota</taxon>
        <taxon>Flavobacteriia</taxon>
        <taxon>Flavobacteriales</taxon>
        <taxon>Flavobacteriaceae</taxon>
        <taxon>Dokdonia</taxon>
    </lineage>
</organism>
<accession>A0A239AX33</accession>
<dbReference type="InterPro" id="IPR032710">
    <property type="entry name" value="NTF2-like_dom_sf"/>
</dbReference>
<sequence>MYKENIKAIENLITHYFEGIFYGDIDTLESCFHNDVYIYGDINGDAYMKSIQAYLNGVKERKSPKDLTENFKMETIGIDIMGNIAMVKLHVPMLGYNYYDYLSLTKINDDWKIVNKIFTHIAS</sequence>
<dbReference type="InterPro" id="IPR039437">
    <property type="entry name" value="FrzH/put_lumazine-bd"/>
</dbReference>
<dbReference type="Gene3D" id="3.10.450.50">
    <property type="match status" value="1"/>
</dbReference>
<protein>
    <submittedName>
        <fullName evidence="1">Putative lumazine-binding</fullName>
    </submittedName>
</protein>
<reference evidence="1 2" key="1">
    <citation type="submission" date="2017-06" db="EMBL/GenBank/DDBJ databases">
        <authorList>
            <person name="Kim H.J."/>
            <person name="Triplett B.A."/>
        </authorList>
    </citation>
    <scope>NUCLEOTIDE SEQUENCE [LARGE SCALE GENOMIC DNA]</scope>
    <source>
        <strain evidence="1 2">DSM 25597</strain>
    </source>
</reference>
<dbReference type="Proteomes" id="UP000198379">
    <property type="component" value="Unassembled WGS sequence"/>
</dbReference>
<evidence type="ECO:0000313" key="2">
    <source>
        <dbReference type="Proteomes" id="UP000198379"/>
    </source>
</evidence>
<gene>
    <name evidence="1" type="ORF">SAMN06265376_105157</name>
</gene>
<keyword evidence="2" id="KW-1185">Reference proteome</keyword>
<dbReference type="Pfam" id="PF12893">
    <property type="entry name" value="Lumazine_bd_2"/>
    <property type="match status" value="1"/>
</dbReference>
<dbReference type="OrthoDB" id="8445243at2"/>
<dbReference type="SUPFAM" id="SSF54427">
    <property type="entry name" value="NTF2-like"/>
    <property type="match status" value="1"/>
</dbReference>
<evidence type="ECO:0000313" key="1">
    <source>
        <dbReference type="EMBL" id="SNR99523.1"/>
    </source>
</evidence>
<proteinExistence type="predicted"/>
<dbReference type="CDD" id="cd00531">
    <property type="entry name" value="NTF2_like"/>
    <property type="match status" value="1"/>
</dbReference>